<dbReference type="FunFam" id="2.102.10.10:FF:000021">
    <property type="entry name" value="Ferredoxin, Rieske superfamily"/>
    <property type="match status" value="1"/>
</dbReference>
<dbReference type="GO" id="GO:0051213">
    <property type="term" value="F:dioxygenase activity"/>
    <property type="evidence" value="ECO:0007669"/>
    <property type="project" value="UniProtKB-KW"/>
</dbReference>
<evidence type="ECO:0000256" key="4">
    <source>
        <dbReference type="ARBA" id="ARBA00023014"/>
    </source>
</evidence>
<dbReference type="CDD" id="cd03467">
    <property type="entry name" value="Rieske"/>
    <property type="match status" value="1"/>
</dbReference>
<gene>
    <name evidence="6" type="ORF">SAMN05444170_3390</name>
</gene>
<evidence type="ECO:0000256" key="1">
    <source>
        <dbReference type="ARBA" id="ARBA00022714"/>
    </source>
</evidence>
<dbReference type="PROSITE" id="PS51296">
    <property type="entry name" value="RIESKE"/>
    <property type="match status" value="1"/>
</dbReference>
<dbReference type="Proteomes" id="UP000184096">
    <property type="component" value="Chromosome I"/>
</dbReference>
<dbReference type="InterPro" id="IPR036922">
    <property type="entry name" value="Rieske_2Fe-2S_sf"/>
</dbReference>
<name>A0A1M7U2K7_9BRAD</name>
<keyword evidence="4" id="KW-0411">Iron-sulfur</keyword>
<keyword evidence="3" id="KW-0408">Iron</keyword>
<organism evidence="6 7">
    <name type="scientific">Bradyrhizobium erythrophlei</name>
    <dbReference type="NCBI Taxonomy" id="1437360"/>
    <lineage>
        <taxon>Bacteria</taxon>
        <taxon>Pseudomonadati</taxon>
        <taxon>Pseudomonadota</taxon>
        <taxon>Alphaproteobacteria</taxon>
        <taxon>Hyphomicrobiales</taxon>
        <taxon>Nitrobacteraceae</taxon>
        <taxon>Bradyrhizobium</taxon>
    </lineage>
</organism>
<dbReference type="PANTHER" id="PTHR21496:SF23">
    <property type="entry name" value="3-PHENYLPROPIONATE_CINNAMIC ACID DIOXYGENASE FERREDOXIN SUBUNIT"/>
    <property type="match status" value="1"/>
</dbReference>
<dbReference type="Gene3D" id="2.102.10.10">
    <property type="entry name" value="Rieske [2Fe-2S] iron-sulphur domain"/>
    <property type="match status" value="1"/>
</dbReference>
<evidence type="ECO:0000256" key="2">
    <source>
        <dbReference type="ARBA" id="ARBA00022723"/>
    </source>
</evidence>
<dbReference type="OrthoDB" id="9794175at2"/>
<evidence type="ECO:0000259" key="5">
    <source>
        <dbReference type="PROSITE" id="PS51296"/>
    </source>
</evidence>
<evidence type="ECO:0000256" key="3">
    <source>
        <dbReference type="ARBA" id="ARBA00023004"/>
    </source>
</evidence>
<keyword evidence="1" id="KW-0001">2Fe-2S</keyword>
<evidence type="ECO:0000313" key="6">
    <source>
        <dbReference type="EMBL" id="SHN77185.1"/>
    </source>
</evidence>
<dbReference type="Pfam" id="PF00355">
    <property type="entry name" value="Rieske"/>
    <property type="match status" value="1"/>
</dbReference>
<protein>
    <submittedName>
        <fullName evidence="6">3-phenylpropionate/trans-cinnamate dioxygenase ferredoxin subunit</fullName>
    </submittedName>
</protein>
<keyword evidence="6" id="KW-0560">Oxidoreductase</keyword>
<feature type="domain" description="Rieske" evidence="5">
    <location>
        <begin position="5"/>
        <end position="117"/>
    </location>
</feature>
<accession>A0A1M7U2K7</accession>
<sequence>MASTRYVIAPVDELPPGTRKFLTIDDRPIAVFNVNGEFFGLLNRCPHQGAALCEGPLIGLAQSSDPGEIEYTRLGEIIRCPWHGWEFDIRTGQSYCDPRRFRVKAYPVNVEPGTAVVKGPYVAETLKVSVDSNYVVVDL</sequence>
<keyword evidence="6" id="KW-0223">Dioxygenase</keyword>
<dbReference type="RefSeq" id="WP_072819298.1">
    <property type="nucleotide sequence ID" value="NZ_LT670849.1"/>
</dbReference>
<dbReference type="AlphaFoldDB" id="A0A1M7U2K7"/>
<dbReference type="GO" id="GO:0051537">
    <property type="term" value="F:2 iron, 2 sulfur cluster binding"/>
    <property type="evidence" value="ECO:0007669"/>
    <property type="project" value="UniProtKB-KW"/>
</dbReference>
<evidence type="ECO:0000313" key="7">
    <source>
        <dbReference type="Proteomes" id="UP000184096"/>
    </source>
</evidence>
<keyword evidence="2" id="KW-0479">Metal-binding</keyword>
<dbReference type="PANTHER" id="PTHR21496">
    <property type="entry name" value="FERREDOXIN-RELATED"/>
    <property type="match status" value="1"/>
</dbReference>
<reference evidence="7" key="1">
    <citation type="submission" date="2016-11" db="EMBL/GenBank/DDBJ databases">
        <authorList>
            <person name="Varghese N."/>
            <person name="Submissions S."/>
        </authorList>
    </citation>
    <scope>NUCLEOTIDE SEQUENCE [LARGE SCALE GENOMIC DNA]</scope>
    <source>
        <strain evidence="7">GAS401</strain>
    </source>
</reference>
<dbReference type="GO" id="GO:0046872">
    <property type="term" value="F:metal ion binding"/>
    <property type="evidence" value="ECO:0007669"/>
    <property type="project" value="UniProtKB-KW"/>
</dbReference>
<keyword evidence="7" id="KW-1185">Reference proteome</keyword>
<dbReference type="EMBL" id="LT670849">
    <property type="protein sequence ID" value="SHN77185.1"/>
    <property type="molecule type" value="Genomic_DNA"/>
</dbReference>
<dbReference type="InterPro" id="IPR017941">
    <property type="entry name" value="Rieske_2Fe-2S"/>
</dbReference>
<dbReference type="SUPFAM" id="SSF50022">
    <property type="entry name" value="ISP domain"/>
    <property type="match status" value="1"/>
</dbReference>
<proteinExistence type="predicted"/>